<dbReference type="EMBL" id="MVHS01000007">
    <property type="protein sequence ID" value="ORA72574.1"/>
    <property type="molecule type" value="Genomic_DNA"/>
</dbReference>
<protein>
    <recommendedName>
        <fullName evidence="4">Transmembrane protein</fullName>
    </recommendedName>
</protein>
<keyword evidence="1" id="KW-0812">Transmembrane</keyword>
<accession>A0A1X0DJJ2</accession>
<feature type="transmembrane region" description="Helical" evidence="1">
    <location>
        <begin position="142"/>
        <end position="159"/>
    </location>
</feature>
<dbReference type="Proteomes" id="UP000192801">
    <property type="component" value="Unassembled WGS sequence"/>
</dbReference>
<organism evidence="2 3">
    <name type="scientific">Mycolicibacterium insubricum</name>
    <dbReference type="NCBI Taxonomy" id="444597"/>
    <lineage>
        <taxon>Bacteria</taxon>
        <taxon>Bacillati</taxon>
        <taxon>Actinomycetota</taxon>
        <taxon>Actinomycetes</taxon>
        <taxon>Mycobacteriales</taxon>
        <taxon>Mycobacteriaceae</taxon>
        <taxon>Mycolicibacterium</taxon>
    </lineage>
</organism>
<feature type="transmembrane region" description="Helical" evidence="1">
    <location>
        <begin position="74"/>
        <end position="95"/>
    </location>
</feature>
<evidence type="ECO:0008006" key="4">
    <source>
        <dbReference type="Google" id="ProtNLM"/>
    </source>
</evidence>
<dbReference type="AlphaFoldDB" id="A0A1X0DJJ2"/>
<keyword evidence="3" id="KW-1185">Reference proteome</keyword>
<sequence length="189" mass="20290">MLMVTDQGFDAYRSEIEAAERRVSREIDPGARAVVVAALVLVLIVSLLLPQTGDARGVDVLVNSAAAHAEMVALPHRVFCWLTLVFGIGISALALTTRRWGVAWVALAGSAVACAAGMLAVWSRQTVNVGRHLPEVLPGPGIGLIIGWIAIIALTFHWARVIWARTAAQYAAEELRQQRPEPPTAEQLG</sequence>
<keyword evidence="1" id="KW-0472">Membrane</keyword>
<feature type="transmembrane region" description="Helical" evidence="1">
    <location>
        <begin position="102"/>
        <end position="122"/>
    </location>
</feature>
<comment type="caution">
    <text evidence="2">The sequence shown here is derived from an EMBL/GenBank/DDBJ whole genome shotgun (WGS) entry which is preliminary data.</text>
</comment>
<proteinExistence type="predicted"/>
<dbReference type="STRING" id="444597.BST26_04785"/>
<evidence type="ECO:0000256" key="1">
    <source>
        <dbReference type="SAM" id="Phobius"/>
    </source>
</evidence>
<evidence type="ECO:0000313" key="3">
    <source>
        <dbReference type="Proteomes" id="UP000192801"/>
    </source>
</evidence>
<evidence type="ECO:0000313" key="2">
    <source>
        <dbReference type="EMBL" id="ORA72574.1"/>
    </source>
</evidence>
<feature type="transmembrane region" description="Helical" evidence="1">
    <location>
        <begin position="30"/>
        <end position="49"/>
    </location>
</feature>
<name>A0A1X0DJJ2_9MYCO</name>
<dbReference type="OrthoDB" id="4773013at2"/>
<keyword evidence="1" id="KW-1133">Transmembrane helix</keyword>
<gene>
    <name evidence="2" type="ORF">BST26_04785</name>
</gene>
<reference evidence="2 3" key="1">
    <citation type="submission" date="2016-12" db="EMBL/GenBank/DDBJ databases">
        <title>The new phylogeny of genus Mycobacterium.</title>
        <authorList>
            <person name="Tortoli E."/>
            <person name="Trovato A."/>
            <person name="Cirillo D.M."/>
        </authorList>
    </citation>
    <scope>NUCLEOTIDE SEQUENCE [LARGE SCALE GENOMIC DNA]</scope>
    <source>
        <strain evidence="2 3">DSM 45130</strain>
    </source>
</reference>